<dbReference type="EMBL" id="KQ030524">
    <property type="protein sequence ID" value="KJZ74663.1"/>
    <property type="molecule type" value="Genomic_DNA"/>
</dbReference>
<dbReference type="SUPFAM" id="SSF53335">
    <property type="entry name" value="S-adenosyl-L-methionine-dependent methyltransferases"/>
    <property type="match status" value="1"/>
</dbReference>
<keyword evidence="3" id="KW-0812">Transmembrane</keyword>
<dbReference type="PANTHER" id="PTHR43317:SF1">
    <property type="entry name" value="THERMOSPERMINE SYNTHASE ACAULIS5"/>
    <property type="match status" value="1"/>
</dbReference>
<evidence type="ECO:0000256" key="1">
    <source>
        <dbReference type="ARBA" id="ARBA00023115"/>
    </source>
</evidence>
<dbReference type="Proteomes" id="UP000054481">
    <property type="component" value="Unassembled WGS sequence"/>
</dbReference>
<dbReference type="FunFam" id="3.40.50.150:FF:000288">
    <property type="entry name" value="Spermine/spermidine synthase, putative"/>
    <property type="match status" value="1"/>
</dbReference>
<dbReference type="CDD" id="cd02440">
    <property type="entry name" value="AdoMet_MTases"/>
    <property type="match status" value="1"/>
</dbReference>
<proteinExistence type="predicted"/>
<feature type="transmembrane region" description="Helical" evidence="3">
    <location>
        <begin position="112"/>
        <end position="130"/>
    </location>
</feature>
<evidence type="ECO:0000313" key="5">
    <source>
        <dbReference type="Proteomes" id="UP000054481"/>
    </source>
</evidence>
<dbReference type="OrthoDB" id="2016285at2759"/>
<dbReference type="Pfam" id="PF01564">
    <property type="entry name" value="Spermine_synth"/>
    <property type="match status" value="1"/>
</dbReference>
<feature type="transmembrane region" description="Helical" evidence="3">
    <location>
        <begin position="142"/>
        <end position="161"/>
    </location>
</feature>
<protein>
    <recommendedName>
        <fullName evidence="6">PABS domain-containing protein</fullName>
    </recommendedName>
</protein>
<evidence type="ECO:0000256" key="2">
    <source>
        <dbReference type="SAM" id="MobiDB-lite"/>
    </source>
</evidence>
<gene>
    <name evidence="4" type="ORF">HIM_06013</name>
</gene>
<feature type="transmembrane region" description="Helical" evidence="3">
    <location>
        <begin position="49"/>
        <end position="68"/>
    </location>
</feature>
<feature type="transmembrane region" description="Helical" evidence="3">
    <location>
        <begin position="80"/>
        <end position="100"/>
    </location>
</feature>
<evidence type="ECO:0000256" key="3">
    <source>
        <dbReference type="SAM" id="Phobius"/>
    </source>
</evidence>
<dbReference type="Gene3D" id="3.40.50.150">
    <property type="entry name" value="Vaccinia Virus protein VP39"/>
    <property type="match status" value="1"/>
</dbReference>
<evidence type="ECO:0008006" key="6">
    <source>
        <dbReference type="Google" id="ProtNLM"/>
    </source>
</evidence>
<organism evidence="4 5">
    <name type="scientific">Hirsutella minnesotensis 3608</name>
    <dbReference type="NCBI Taxonomy" id="1043627"/>
    <lineage>
        <taxon>Eukaryota</taxon>
        <taxon>Fungi</taxon>
        <taxon>Dikarya</taxon>
        <taxon>Ascomycota</taxon>
        <taxon>Pezizomycotina</taxon>
        <taxon>Sordariomycetes</taxon>
        <taxon>Hypocreomycetidae</taxon>
        <taxon>Hypocreales</taxon>
        <taxon>Ophiocordycipitaceae</taxon>
        <taxon>Hirsutella</taxon>
    </lineage>
</organism>
<keyword evidence="3" id="KW-0472">Membrane</keyword>
<keyword evidence="1" id="KW-0620">Polyamine biosynthesis</keyword>
<dbReference type="PANTHER" id="PTHR43317">
    <property type="entry name" value="THERMOSPERMINE SYNTHASE ACAULIS5"/>
    <property type="match status" value="1"/>
</dbReference>
<keyword evidence="3" id="KW-1133">Transmembrane helix</keyword>
<dbReference type="NCBIfam" id="NF037959">
    <property type="entry name" value="MFS_SpdSyn"/>
    <property type="match status" value="1"/>
</dbReference>
<feature type="region of interest" description="Disordered" evidence="2">
    <location>
        <begin position="1"/>
        <end position="20"/>
    </location>
</feature>
<sequence length="582" mass="63708">MPAKQRKKPATATAAPAEGFTPERFERELKDLAAKAKSDTWSNRLARQLSAYVQAGVLLTLLGVAANVSSLNLSPVYGSIPAAIWHSKLIMAGCFVGWAGNMALRQALPFKTPLLLPLVALYAPAVQWFLPGYSSTLGARWGPLLAESLTLFPIAVLTAASVADQLEKTRVKLLPGFIADAAPGLGSWAWLKFIESFSASHIQANMGRNLIYTRMGLELALGAVYAILNPSKLLLYAVPPLLHTALFNTHVPVPSVTSSLVSSMMSDGWLLLERRESVTGYVSVVQSLEDGFRAMRCDHSLLGGDWINHRGGKLSEPIYGVFVMLEAVRLAERANPVADKDARALNIGLGVGTTPSTLVTHGINTTVVEIDPVVYEFAKKYFDLKENNPPVLQDAIAYTRQLAATAPESYDYIVHDVFTGGAEPVDLFTLEFLQRLAALLKLDGVIAINYAGDLSLPAPKVIFRTINRVFPTCRVFREMARDDKAVEETGTDFSNMVIFCTKSTELLTFRAPKAADILESSTRRTFLGLEHEIPQAEFLAENDESVLSKNDTSAVVSWHEQSALGHWSLMRTAIPAHVWERW</sequence>
<evidence type="ECO:0000313" key="4">
    <source>
        <dbReference type="EMBL" id="KJZ74663.1"/>
    </source>
</evidence>
<name>A0A0F7ZUD3_9HYPO</name>
<reference evidence="4 5" key="1">
    <citation type="journal article" date="2014" name="Genome Biol. Evol.">
        <title>Comparative genomics and transcriptomics analyses reveal divergent lifestyle features of nematode endoparasitic fungus Hirsutella minnesotensis.</title>
        <authorList>
            <person name="Lai Y."/>
            <person name="Liu K."/>
            <person name="Zhang X."/>
            <person name="Zhang X."/>
            <person name="Li K."/>
            <person name="Wang N."/>
            <person name="Shu C."/>
            <person name="Wu Y."/>
            <person name="Wang C."/>
            <person name="Bushley K.E."/>
            <person name="Xiang M."/>
            <person name="Liu X."/>
        </authorList>
    </citation>
    <scope>NUCLEOTIDE SEQUENCE [LARGE SCALE GENOMIC DNA]</scope>
    <source>
        <strain evidence="4 5">3608</strain>
    </source>
</reference>
<dbReference type="GO" id="GO:0006596">
    <property type="term" value="P:polyamine biosynthetic process"/>
    <property type="evidence" value="ECO:0007669"/>
    <property type="project" value="UniProtKB-KW"/>
</dbReference>
<dbReference type="InterPro" id="IPR029063">
    <property type="entry name" value="SAM-dependent_MTases_sf"/>
</dbReference>
<feature type="transmembrane region" description="Helical" evidence="3">
    <location>
        <begin position="211"/>
        <end position="228"/>
    </location>
</feature>
<accession>A0A0F7ZUD3</accession>
<dbReference type="AlphaFoldDB" id="A0A0F7ZUD3"/>
<keyword evidence="5" id="KW-1185">Reference proteome</keyword>